<dbReference type="PROSITE" id="PS51371">
    <property type="entry name" value="CBS"/>
    <property type="match status" value="1"/>
</dbReference>
<dbReference type="Gene3D" id="3.10.580.10">
    <property type="entry name" value="CBS-domain"/>
    <property type="match status" value="1"/>
</dbReference>
<dbReference type="InterPro" id="IPR046342">
    <property type="entry name" value="CBS_dom_sf"/>
</dbReference>
<gene>
    <name evidence="3" type="ORF">THASP1DRAFT_27117</name>
</gene>
<dbReference type="PANTHER" id="PTHR10314">
    <property type="entry name" value="CYSTATHIONINE BETA-SYNTHASE"/>
    <property type="match status" value="1"/>
</dbReference>
<dbReference type="Pfam" id="PF00571">
    <property type="entry name" value="CBS"/>
    <property type="match status" value="2"/>
</dbReference>
<organism evidence="3 4">
    <name type="scientific">Thamnocephalis sphaerospora</name>
    <dbReference type="NCBI Taxonomy" id="78915"/>
    <lineage>
        <taxon>Eukaryota</taxon>
        <taxon>Fungi</taxon>
        <taxon>Fungi incertae sedis</taxon>
        <taxon>Zoopagomycota</taxon>
        <taxon>Zoopagomycotina</taxon>
        <taxon>Zoopagomycetes</taxon>
        <taxon>Zoopagales</taxon>
        <taxon>Sigmoideomycetaceae</taxon>
        <taxon>Thamnocephalis</taxon>
    </lineage>
</organism>
<dbReference type="SUPFAM" id="SSF54631">
    <property type="entry name" value="CBS-domain pair"/>
    <property type="match status" value="1"/>
</dbReference>
<evidence type="ECO:0000259" key="2">
    <source>
        <dbReference type="PROSITE" id="PS51371"/>
    </source>
</evidence>
<dbReference type="InterPro" id="IPR036052">
    <property type="entry name" value="TrpB-like_PALP_sf"/>
</dbReference>
<dbReference type="OrthoDB" id="2536440at2759"/>
<dbReference type="InterPro" id="IPR050214">
    <property type="entry name" value="Cys_Synth/Cystath_Beta-Synth"/>
</dbReference>
<dbReference type="InterPro" id="IPR000644">
    <property type="entry name" value="CBS_dom"/>
</dbReference>
<dbReference type="Pfam" id="PF00291">
    <property type="entry name" value="PALP"/>
    <property type="match status" value="1"/>
</dbReference>
<evidence type="ECO:0000313" key="3">
    <source>
        <dbReference type="EMBL" id="RKP11082.1"/>
    </source>
</evidence>
<feature type="domain" description="CBS" evidence="2">
    <location>
        <begin position="328"/>
        <end position="384"/>
    </location>
</feature>
<name>A0A4P9XYA6_9FUNG</name>
<dbReference type="STRING" id="78915.A0A4P9XYA6"/>
<evidence type="ECO:0000256" key="1">
    <source>
        <dbReference type="PROSITE-ProRule" id="PRU00703"/>
    </source>
</evidence>
<dbReference type="Gene3D" id="3.40.50.1100">
    <property type="match status" value="2"/>
</dbReference>
<protein>
    <submittedName>
        <fullName evidence="3">Tryptophan synthase beta subunit-like PLP-dependent enzyme</fullName>
    </submittedName>
</protein>
<accession>A0A4P9XYA6</accession>
<keyword evidence="4" id="KW-1185">Reference proteome</keyword>
<dbReference type="SUPFAM" id="SSF53686">
    <property type="entry name" value="Tryptophan synthase beta subunit-like PLP-dependent enzymes"/>
    <property type="match status" value="1"/>
</dbReference>
<dbReference type="Proteomes" id="UP000271241">
    <property type="component" value="Unassembled WGS sequence"/>
</dbReference>
<sequence length="457" mass="49739">MSFVGNTPSVVLRLPGTQEQTLEVAAKLEYRNATGSIKDRVADWYIGDLKAKGHLVPAIALAARSHSEGFNVIAVVPESTSFDRIRLLKAQGVEIVRTPAGVRSTSDESRHAVARRIASGLAKAIVIDESTESLWPADCYASLASEIVQDSGDHLDVLVVGVESGGAIAGLGSHLRKRYPALKVVGVLPNGANIHGETDAPLRREWKVEDIGADSSTTHIGAAEVDAWIHVSDRDAYSTARHLIRDFGALPGPSGGAAIFAARAYAQQAGLASARIVAVINDSATAYQSTLLNDDWLLDQDLADADLLRDIQHDLLEKYRGASVEDLQLPAAVTVRGSSSVADALDIMIEREFSQLPVIDTHRKMIGFVYDADLRASVDGNRATAGEPVERYMHRFHTGRGERRLYQVITPDTSLAELARFFEKHSAAFVTDADRRWCLAVVTKHDLIRFMTSRRQF</sequence>
<reference evidence="4" key="1">
    <citation type="journal article" date="2018" name="Nat. Microbiol.">
        <title>Leveraging single-cell genomics to expand the fungal tree of life.</title>
        <authorList>
            <person name="Ahrendt S.R."/>
            <person name="Quandt C.A."/>
            <person name="Ciobanu D."/>
            <person name="Clum A."/>
            <person name="Salamov A."/>
            <person name="Andreopoulos B."/>
            <person name="Cheng J.F."/>
            <person name="Woyke T."/>
            <person name="Pelin A."/>
            <person name="Henrissat B."/>
            <person name="Reynolds N.K."/>
            <person name="Benny G.L."/>
            <person name="Smith M.E."/>
            <person name="James T.Y."/>
            <person name="Grigoriev I.V."/>
        </authorList>
    </citation>
    <scope>NUCLEOTIDE SEQUENCE [LARGE SCALE GENOMIC DNA]</scope>
    <source>
        <strain evidence="4">RSA 1356</strain>
    </source>
</reference>
<proteinExistence type="predicted"/>
<dbReference type="EMBL" id="KZ992427">
    <property type="protein sequence ID" value="RKP11082.1"/>
    <property type="molecule type" value="Genomic_DNA"/>
</dbReference>
<evidence type="ECO:0000313" key="4">
    <source>
        <dbReference type="Proteomes" id="UP000271241"/>
    </source>
</evidence>
<keyword evidence="1" id="KW-0129">CBS domain</keyword>
<dbReference type="AlphaFoldDB" id="A0A4P9XYA6"/>
<dbReference type="InterPro" id="IPR001926">
    <property type="entry name" value="TrpB-like_PALP"/>
</dbReference>
<dbReference type="SMART" id="SM00116">
    <property type="entry name" value="CBS"/>
    <property type="match status" value="2"/>
</dbReference>